<dbReference type="RefSeq" id="XP_043007400.1">
    <property type="nucleotide sequence ID" value="XM_043154940.1"/>
</dbReference>
<feature type="compositionally biased region" description="Low complexity" evidence="1">
    <location>
        <begin position="1"/>
        <end position="19"/>
    </location>
</feature>
<name>A0A9P7RWF2_9AGAR</name>
<evidence type="ECO:0000256" key="1">
    <source>
        <dbReference type="SAM" id="MobiDB-lite"/>
    </source>
</evidence>
<feature type="domain" description="BTB" evidence="2">
    <location>
        <begin position="73"/>
        <end position="140"/>
    </location>
</feature>
<dbReference type="InterPro" id="IPR000210">
    <property type="entry name" value="BTB/POZ_dom"/>
</dbReference>
<dbReference type="AlphaFoldDB" id="A0A9P7RWF2"/>
<dbReference type="OrthoDB" id="3036049at2759"/>
<dbReference type="PROSITE" id="PS50097">
    <property type="entry name" value="BTB"/>
    <property type="match status" value="1"/>
</dbReference>
<gene>
    <name evidence="3" type="ORF">E1B28_010003</name>
</gene>
<feature type="region of interest" description="Disordered" evidence="1">
    <location>
        <begin position="1"/>
        <end position="52"/>
    </location>
</feature>
<proteinExistence type="predicted"/>
<protein>
    <recommendedName>
        <fullName evidence="2">BTB domain-containing protein</fullName>
    </recommendedName>
</protein>
<accession>A0A9P7RWF2</accession>
<dbReference type="Proteomes" id="UP001049176">
    <property type="component" value="Chromosome 6"/>
</dbReference>
<comment type="caution">
    <text evidence="3">The sequence shown here is derived from an EMBL/GenBank/DDBJ whole genome shotgun (WGS) entry which is preliminary data.</text>
</comment>
<reference evidence="3" key="1">
    <citation type="journal article" date="2021" name="Genome Biol. Evol.">
        <title>The assembled and annotated genome of the fairy-ring fungus Marasmius oreades.</title>
        <authorList>
            <person name="Hiltunen M."/>
            <person name="Ament-Velasquez S.L."/>
            <person name="Johannesson H."/>
        </authorList>
    </citation>
    <scope>NUCLEOTIDE SEQUENCE</scope>
    <source>
        <strain evidence="3">03SP1</strain>
    </source>
</reference>
<dbReference type="GeneID" id="66079079"/>
<sequence length="403" mass="45873">MTKGISYSTPSPSRPSSRSLGKKRARAEDDELCSSPKDRPRNSKKSKSCGSGNTTYRAEDALTVDEHYSDNGGDIYLRLPDGTHFMCHLEKLKAAGGLFEDLFSLPQPARDSETPHELPFCDIYQEIAPEQLRYALDFIYGKLKLLRRLRTGRISLHFSGALAVLKVGHLLNLPELRKAALKALHLLFPCDSDDDRWPPVIHGTNAPTDLFRRIFPIEAVNVFRQCEVPLFAPVAYYYAAQLEIDDILFGVTRPDGSIEKLSDADKSLVMKGREKLRRVRRDHTHAWLSEHGNVRGEVEHQLHGCWMQSNAYTGQSCYAFIQKLKADWNARGFFERSDCMNALPQEALDILKKDLCSTCYEFYRPKISQGVWNGWWELPGVFGFESWKVLKEGQGKLSDGWRE</sequence>
<organism evidence="3 4">
    <name type="scientific">Marasmius oreades</name>
    <name type="common">fairy-ring Marasmius</name>
    <dbReference type="NCBI Taxonomy" id="181124"/>
    <lineage>
        <taxon>Eukaryota</taxon>
        <taxon>Fungi</taxon>
        <taxon>Dikarya</taxon>
        <taxon>Basidiomycota</taxon>
        <taxon>Agaricomycotina</taxon>
        <taxon>Agaricomycetes</taxon>
        <taxon>Agaricomycetidae</taxon>
        <taxon>Agaricales</taxon>
        <taxon>Marasmiineae</taxon>
        <taxon>Marasmiaceae</taxon>
        <taxon>Marasmius</taxon>
    </lineage>
</organism>
<keyword evidence="4" id="KW-1185">Reference proteome</keyword>
<dbReference type="EMBL" id="CM032186">
    <property type="protein sequence ID" value="KAG7090930.1"/>
    <property type="molecule type" value="Genomic_DNA"/>
</dbReference>
<dbReference type="Gene3D" id="3.30.710.10">
    <property type="entry name" value="Potassium Channel Kv1.1, Chain A"/>
    <property type="match status" value="1"/>
</dbReference>
<evidence type="ECO:0000313" key="4">
    <source>
        <dbReference type="Proteomes" id="UP001049176"/>
    </source>
</evidence>
<evidence type="ECO:0000313" key="3">
    <source>
        <dbReference type="EMBL" id="KAG7090930.1"/>
    </source>
</evidence>
<evidence type="ECO:0000259" key="2">
    <source>
        <dbReference type="PROSITE" id="PS50097"/>
    </source>
</evidence>
<dbReference type="InterPro" id="IPR011333">
    <property type="entry name" value="SKP1/BTB/POZ_sf"/>
</dbReference>
<dbReference type="KEGG" id="more:E1B28_010003"/>